<gene>
    <name evidence="1" type="ORF">AVDCRST_MAG05-330</name>
</gene>
<sequence length="21" mass="2294">MPGLRRPLYRPAGALSIWAAP</sequence>
<reference evidence="1" key="1">
    <citation type="submission" date="2020-02" db="EMBL/GenBank/DDBJ databases">
        <authorList>
            <person name="Meier V. D."/>
        </authorList>
    </citation>
    <scope>NUCLEOTIDE SEQUENCE</scope>
    <source>
        <strain evidence="1">AVDCRST_MAG05</strain>
    </source>
</reference>
<organism evidence="1">
    <name type="scientific">uncultured Rubrobacteraceae bacterium</name>
    <dbReference type="NCBI Taxonomy" id="349277"/>
    <lineage>
        <taxon>Bacteria</taxon>
        <taxon>Bacillati</taxon>
        <taxon>Actinomycetota</taxon>
        <taxon>Rubrobacteria</taxon>
        <taxon>Rubrobacterales</taxon>
        <taxon>Rubrobacteraceae</taxon>
        <taxon>environmental samples</taxon>
    </lineage>
</organism>
<accession>A0A6J4RKK1</accession>
<feature type="non-terminal residue" evidence="1">
    <location>
        <position position="21"/>
    </location>
</feature>
<protein>
    <submittedName>
        <fullName evidence="1">Uncharacterized protein</fullName>
    </submittedName>
</protein>
<dbReference type="AlphaFoldDB" id="A0A6J4RKK1"/>
<proteinExistence type="predicted"/>
<dbReference type="EMBL" id="CADCVM010000043">
    <property type="protein sequence ID" value="CAA9468644.1"/>
    <property type="molecule type" value="Genomic_DNA"/>
</dbReference>
<name>A0A6J4RKK1_9ACTN</name>
<evidence type="ECO:0000313" key="1">
    <source>
        <dbReference type="EMBL" id="CAA9468644.1"/>
    </source>
</evidence>